<dbReference type="AlphaFoldDB" id="A0A4Z0QZS9"/>
<keyword evidence="3" id="KW-0411">Iron-sulfur</keyword>
<dbReference type="RefSeq" id="WP_135552944.1">
    <property type="nucleotide sequence ID" value="NZ_SPQQ01000026.1"/>
</dbReference>
<dbReference type="SUPFAM" id="SSF54862">
    <property type="entry name" value="4Fe-4S ferredoxins"/>
    <property type="match status" value="1"/>
</dbReference>
<reference evidence="5 6" key="1">
    <citation type="submission" date="2019-03" db="EMBL/GenBank/DDBJ databases">
        <title>Draft Genome Sequence of Desulfosporosinus fructosivorans Strain 63.6F, Isolated from Marine Sediment in the Baltic Sea.</title>
        <authorList>
            <person name="Hausmann B."/>
            <person name="Vandieken V."/>
            <person name="Pjevac P."/>
            <person name="Schreck K."/>
            <person name="Herbold C.W."/>
            <person name="Loy A."/>
        </authorList>
    </citation>
    <scope>NUCLEOTIDE SEQUENCE [LARGE SCALE GENOMIC DNA]</scope>
    <source>
        <strain evidence="5 6">63.6F</strain>
    </source>
</reference>
<gene>
    <name evidence="5" type="ORF">E4K67_28455</name>
</gene>
<evidence type="ECO:0000256" key="1">
    <source>
        <dbReference type="ARBA" id="ARBA00022723"/>
    </source>
</evidence>
<evidence type="ECO:0000256" key="3">
    <source>
        <dbReference type="ARBA" id="ARBA00023014"/>
    </source>
</evidence>
<evidence type="ECO:0000313" key="5">
    <source>
        <dbReference type="EMBL" id="TGE34866.1"/>
    </source>
</evidence>
<dbReference type="InterPro" id="IPR017900">
    <property type="entry name" value="4Fe4S_Fe_S_CS"/>
</dbReference>
<dbReference type="InterPro" id="IPR017896">
    <property type="entry name" value="4Fe4S_Fe-S-bd"/>
</dbReference>
<dbReference type="PROSITE" id="PS00198">
    <property type="entry name" value="4FE4S_FER_1"/>
    <property type="match status" value="1"/>
</dbReference>
<name>A0A4Z0QZS9_9FIRM</name>
<feature type="domain" description="4Fe-4S ferredoxin-type" evidence="4">
    <location>
        <begin position="2"/>
        <end position="31"/>
    </location>
</feature>
<comment type="caution">
    <text evidence="5">The sequence shown here is derived from an EMBL/GenBank/DDBJ whole genome shotgun (WGS) entry which is preliminary data.</text>
</comment>
<evidence type="ECO:0000259" key="4">
    <source>
        <dbReference type="PROSITE" id="PS51379"/>
    </source>
</evidence>
<dbReference type="InterPro" id="IPR052977">
    <property type="entry name" value="Polyferredoxin-like_ET"/>
</dbReference>
<proteinExistence type="predicted"/>
<dbReference type="PROSITE" id="PS51379">
    <property type="entry name" value="4FE4S_FER_2"/>
    <property type="match status" value="2"/>
</dbReference>
<keyword evidence="2" id="KW-0408">Iron</keyword>
<dbReference type="GO" id="GO:0046872">
    <property type="term" value="F:metal ion binding"/>
    <property type="evidence" value="ECO:0007669"/>
    <property type="project" value="UniProtKB-KW"/>
</dbReference>
<feature type="domain" description="4Fe-4S ferredoxin-type" evidence="4">
    <location>
        <begin position="36"/>
        <end position="65"/>
    </location>
</feature>
<dbReference type="GO" id="GO:0051536">
    <property type="term" value="F:iron-sulfur cluster binding"/>
    <property type="evidence" value="ECO:0007669"/>
    <property type="project" value="UniProtKB-KW"/>
</dbReference>
<keyword evidence="1" id="KW-0479">Metal-binding</keyword>
<organism evidence="5 6">
    <name type="scientific">Desulfosporosinus fructosivorans</name>
    <dbReference type="NCBI Taxonomy" id="2018669"/>
    <lineage>
        <taxon>Bacteria</taxon>
        <taxon>Bacillati</taxon>
        <taxon>Bacillota</taxon>
        <taxon>Clostridia</taxon>
        <taxon>Eubacteriales</taxon>
        <taxon>Desulfitobacteriaceae</taxon>
        <taxon>Desulfosporosinus</taxon>
    </lineage>
</organism>
<dbReference type="Proteomes" id="UP000298460">
    <property type="component" value="Unassembled WGS sequence"/>
</dbReference>
<evidence type="ECO:0000256" key="2">
    <source>
        <dbReference type="ARBA" id="ARBA00023004"/>
    </source>
</evidence>
<evidence type="ECO:0000313" key="6">
    <source>
        <dbReference type="Proteomes" id="UP000298460"/>
    </source>
</evidence>
<accession>A0A4Z0QZS9</accession>
<dbReference type="Pfam" id="PF12838">
    <property type="entry name" value="Fer4_7"/>
    <property type="match status" value="1"/>
</dbReference>
<dbReference type="Gene3D" id="3.30.70.20">
    <property type="match status" value="1"/>
</dbReference>
<dbReference type="PANTHER" id="PTHR43193">
    <property type="match status" value="1"/>
</dbReference>
<dbReference type="InterPro" id="IPR007525">
    <property type="entry name" value="FrhB_FdhB_C"/>
</dbReference>
<sequence length="396" mass="44452">MIAIYTDKKECCGCTACMSICPKQSITMQPDEDGFVYPAVNDELCVECGLCRKVCAFQNVPVNANEPLATYAAVNRNQSVLAASASGGIFASLASIIFEKNGVVFGCAFNNDMEPEHICVDNPTNIIKLQGSKYVQSNINTTYADVKQYLEQGIGVLYTGTPCQIAGLISYLGKNYKNLITADIICHGVPSTAFFKGYIKHLEDNLKGKVIDLKFRDKSEGWGLMGKVVYEKTGVVRERFIPPINSYYYSYFLKGDIYRENCYECKYANGNRQGDFTMGDYWGIEKAHPEIETRNGVSVLLVNSTKGIELLEKIGNYLDLTPSTFEQASEQNGQLRQATAKSYKREAILKTWREGGYQAVAEEYYNSNKKQLVVFRIKMLVLQQVKQLIKRMRRGQ</sequence>
<dbReference type="Pfam" id="PF04432">
    <property type="entry name" value="FrhB_FdhB_C"/>
    <property type="match status" value="1"/>
</dbReference>
<dbReference type="EMBL" id="SPQQ01000026">
    <property type="protein sequence ID" value="TGE34866.1"/>
    <property type="molecule type" value="Genomic_DNA"/>
</dbReference>
<dbReference type="OrthoDB" id="430408at2"/>
<protein>
    <submittedName>
        <fullName evidence="5">4Fe-4S dicluster domain-containing protein</fullName>
    </submittedName>
</protein>
<dbReference type="PANTHER" id="PTHR43193:SF2">
    <property type="entry name" value="POLYFERREDOXIN PROTEIN FWDF"/>
    <property type="match status" value="1"/>
</dbReference>
<keyword evidence="6" id="KW-1185">Reference proteome</keyword>